<protein>
    <recommendedName>
        <fullName evidence="3">Polygalacturonase QRT3</fullName>
    </recommendedName>
</protein>
<name>A0A6V7PV24_ANACO</name>
<dbReference type="PANTHER" id="PTHR33928">
    <property type="entry name" value="POLYGALACTURONASE QRT3"/>
    <property type="match status" value="1"/>
</dbReference>
<dbReference type="EMBL" id="LR862152">
    <property type="protein sequence ID" value="CAD1834538.1"/>
    <property type="molecule type" value="Genomic_DNA"/>
</dbReference>
<feature type="signal peptide" evidence="1">
    <location>
        <begin position="1"/>
        <end position="20"/>
    </location>
</feature>
<reference evidence="2" key="1">
    <citation type="submission" date="2020-07" db="EMBL/GenBank/DDBJ databases">
        <authorList>
            <person name="Lin J."/>
        </authorList>
    </citation>
    <scope>NUCLEOTIDE SEQUENCE</scope>
</reference>
<evidence type="ECO:0008006" key="3">
    <source>
        <dbReference type="Google" id="ProtNLM"/>
    </source>
</evidence>
<dbReference type="FunFam" id="2.160.20.10:FF:000046">
    <property type="entry name" value="Polygalacturonase QRT3"/>
    <property type="match status" value="1"/>
</dbReference>
<evidence type="ECO:0000256" key="1">
    <source>
        <dbReference type="SAM" id="SignalP"/>
    </source>
</evidence>
<dbReference type="InterPro" id="IPR011050">
    <property type="entry name" value="Pectin_lyase_fold/virulence"/>
</dbReference>
<dbReference type="InterPro" id="IPR039279">
    <property type="entry name" value="QRT3-like"/>
</dbReference>
<feature type="chain" id="PRO_5027727654" description="Polygalacturonase QRT3" evidence="1">
    <location>
        <begin position="21"/>
        <end position="490"/>
    </location>
</feature>
<dbReference type="AlphaFoldDB" id="A0A6V7PV24"/>
<dbReference type="GO" id="GO:0004650">
    <property type="term" value="F:polygalacturonase activity"/>
    <property type="evidence" value="ECO:0007669"/>
    <property type="project" value="InterPro"/>
</dbReference>
<dbReference type="InterPro" id="IPR012334">
    <property type="entry name" value="Pectin_lyas_fold"/>
</dbReference>
<accession>A0A6V7PV24</accession>
<evidence type="ECO:0000313" key="2">
    <source>
        <dbReference type="EMBL" id="CAD1834538.1"/>
    </source>
</evidence>
<gene>
    <name evidence="2" type="ORF">CB5_LOCUS17749</name>
</gene>
<proteinExistence type="predicted"/>
<sequence>MKIQLLLLLTTILCVQHSIGFSLERAQKRFPRRLSGEQHYQRFLRSASARKSSTEKSRVFNLIEYGADPSGTLDSSEAILKAVEDAFKVQSASGMLWGVNNLGGVVIDLHGGYYKIGKPIRFPSGGGNLVFQGGTIKASDNFPSTGYLVELHSPQSSHRLSRHNSHSANCTAVHASNLGIYYEDITFRDVLFDANFRGGGLLVVDSARTRVTNCFFTHFITDGILVEGGHETFVSDCFLGQHLTVGGDPRERNFSGTAINLASNDNAVTDVAIFSAAVGVLLRGQANILTGVHCYNKATYWGGIGILVRLPGSSQTRLDNCYMDYTGIVLEDPFQVIITNAFFLGDAYITLKSIKGEISGLNIVDNTFTGSSNSPIVKLDHSEKPFTHIDQVVVDRNSVRGMALKSTVGRLTVAGKGSQWTADFSGLLVFPDRITHVQYALHSRDRRSIPVHALTGVANNKVVVEAAGVVDAVVSVAVDQYLMPGEVNHF</sequence>
<dbReference type="SUPFAM" id="SSF51126">
    <property type="entry name" value="Pectin lyase-like"/>
    <property type="match status" value="1"/>
</dbReference>
<dbReference type="Gene3D" id="2.160.20.10">
    <property type="entry name" value="Single-stranded right-handed beta-helix, Pectin lyase-like"/>
    <property type="match status" value="1"/>
</dbReference>
<dbReference type="PANTHER" id="PTHR33928:SF2">
    <property type="entry name" value="PECTATE LYASE SUPERFAMILY PROTEIN DOMAIN-CONTAINING PROTEIN-RELATED"/>
    <property type="match status" value="1"/>
</dbReference>
<organism evidence="2">
    <name type="scientific">Ananas comosus var. bracteatus</name>
    <name type="common">red pineapple</name>
    <dbReference type="NCBI Taxonomy" id="296719"/>
    <lineage>
        <taxon>Eukaryota</taxon>
        <taxon>Viridiplantae</taxon>
        <taxon>Streptophyta</taxon>
        <taxon>Embryophyta</taxon>
        <taxon>Tracheophyta</taxon>
        <taxon>Spermatophyta</taxon>
        <taxon>Magnoliopsida</taxon>
        <taxon>Liliopsida</taxon>
        <taxon>Poales</taxon>
        <taxon>Bromeliaceae</taxon>
        <taxon>Bromelioideae</taxon>
        <taxon>Ananas</taxon>
    </lineage>
</organism>
<keyword evidence="1" id="KW-0732">Signal</keyword>